<dbReference type="GO" id="GO:0006511">
    <property type="term" value="P:ubiquitin-dependent protein catabolic process"/>
    <property type="evidence" value="ECO:0007669"/>
    <property type="project" value="InterPro"/>
</dbReference>
<keyword evidence="4" id="KW-0472">Membrane</keyword>
<dbReference type="SMART" id="SM00182">
    <property type="entry name" value="CULLIN"/>
    <property type="match status" value="1"/>
</dbReference>
<organism evidence="6 7">
    <name type="scientific">Reticulomyxa filosa</name>
    <dbReference type="NCBI Taxonomy" id="46433"/>
    <lineage>
        <taxon>Eukaryota</taxon>
        <taxon>Sar</taxon>
        <taxon>Rhizaria</taxon>
        <taxon>Retaria</taxon>
        <taxon>Foraminifera</taxon>
        <taxon>Monothalamids</taxon>
        <taxon>Reticulomyxidae</taxon>
        <taxon>Reticulomyxa</taxon>
    </lineage>
</organism>
<evidence type="ECO:0000256" key="4">
    <source>
        <dbReference type="SAM" id="Phobius"/>
    </source>
</evidence>
<sequence length="261" mass="30927">MFEQKSLKDLARLFRLLKRVDNGLARLRETMHIYIKQRGELIVSEEGNLHVSFLFLFLFGLKYKLNCNPQTFVESVLLLRETFQEIVDKAFDDDKYFQRSLNEAFEYFINLDTRAAQYLSLFTDSLLRRHSVSSKMQDSQIQKKLDDVMLVLKYLKDKDIFEEFYKQHLAQRLLHGNGNSEFHEKLMIGKLKFTSKLEGMFKDIEQSRSLTEQWNLFAKQFPVSSDPIVELDAKVLTTGFGFILFFFFMYYYLCIVQGNTK</sequence>
<evidence type="ECO:0000256" key="2">
    <source>
        <dbReference type="PROSITE-ProRule" id="PRU00330"/>
    </source>
</evidence>
<comment type="caution">
    <text evidence="6">The sequence shown here is derived from an EMBL/GenBank/DDBJ whole genome shotgun (WGS) entry which is preliminary data.</text>
</comment>
<evidence type="ECO:0000259" key="5">
    <source>
        <dbReference type="PROSITE" id="PS50069"/>
    </source>
</evidence>
<dbReference type="Pfam" id="PF00888">
    <property type="entry name" value="Cullin"/>
    <property type="match status" value="1"/>
</dbReference>
<reference evidence="6 7" key="1">
    <citation type="journal article" date="2013" name="Curr. Biol.">
        <title>The Genome of the Foraminiferan Reticulomyxa filosa.</title>
        <authorList>
            <person name="Glockner G."/>
            <person name="Hulsmann N."/>
            <person name="Schleicher M."/>
            <person name="Noegel A.A."/>
            <person name="Eichinger L."/>
            <person name="Gallinger C."/>
            <person name="Pawlowski J."/>
            <person name="Sierra R."/>
            <person name="Euteneuer U."/>
            <person name="Pillet L."/>
            <person name="Moustafa A."/>
            <person name="Platzer M."/>
            <person name="Groth M."/>
            <person name="Szafranski K."/>
            <person name="Schliwa M."/>
        </authorList>
    </citation>
    <scope>NUCLEOTIDE SEQUENCE [LARGE SCALE GENOMIC DNA]</scope>
</reference>
<evidence type="ECO:0000256" key="3">
    <source>
        <dbReference type="RuleBase" id="RU003829"/>
    </source>
</evidence>
<keyword evidence="4" id="KW-1133">Transmembrane helix</keyword>
<keyword evidence="7" id="KW-1185">Reference proteome</keyword>
<evidence type="ECO:0000313" key="7">
    <source>
        <dbReference type="Proteomes" id="UP000023152"/>
    </source>
</evidence>
<dbReference type="Gene3D" id="1.20.1310.10">
    <property type="entry name" value="Cullin Repeats"/>
    <property type="match status" value="2"/>
</dbReference>
<feature type="transmembrane region" description="Helical" evidence="4">
    <location>
        <begin position="235"/>
        <end position="253"/>
    </location>
</feature>
<accession>X6NKV9</accession>
<dbReference type="InterPro" id="IPR001373">
    <property type="entry name" value="Cullin_N"/>
</dbReference>
<dbReference type="PROSITE" id="PS50069">
    <property type="entry name" value="CULLIN_2"/>
    <property type="match status" value="1"/>
</dbReference>
<dbReference type="GO" id="GO:0031625">
    <property type="term" value="F:ubiquitin protein ligase binding"/>
    <property type="evidence" value="ECO:0007669"/>
    <property type="project" value="InterPro"/>
</dbReference>
<dbReference type="InterPro" id="IPR016159">
    <property type="entry name" value="Cullin_repeat-like_dom_sf"/>
</dbReference>
<dbReference type="EMBL" id="ASPP01007573">
    <property type="protein sequence ID" value="ETO26905.1"/>
    <property type="molecule type" value="Genomic_DNA"/>
</dbReference>
<dbReference type="OMA" id="EMERVCH"/>
<dbReference type="PANTHER" id="PTHR11932">
    <property type="entry name" value="CULLIN"/>
    <property type="match status" value="1"/>
</dbReference>
<feature type="domain" description="Cullin family profile" evidence="5">
    <location>
        <begin position="114"/>
        <end position="239"/>
    </location>
</feature>
<evidence type="ECO:0000313" key="6">
    <source>
        <dbReference type="EMBL" id="ETO26905.1"/>
    </source>
</evidence>
<dbReference type="InterPro" id="IPR036317">
    <property type="entry name" value="Cullin_homology_sf"/>
</dbReference>
<dbReference type="SUPFAM" id="SSF75632">
    <property type="entry name" value="Cullin homology domain"/>
    <property type="match status" value="1"/>
</dbReference>
<dbReference type="Proteomes" id="UP000023152">
    <property type="component" value="Unassembled WGS sequence"/>
</dbReference>
<gene>
    <name evidence="6" type="ORF">RFI_10225</name>
</gene>
<dbReference type="InterPro" id="IPR045093">
    <property type="entry name" value="Cullin"/>
</dbReference>
<dbReference type="SUPFAM" id="SSF74788">
    <property type="entry name" value="Cullin repeat-like"/>
    <property type="match status" value="1"/>
</dbReference>
<comment type="similarity">
    <text evidence="1 2 3">Belongs to the cullin family.</text>
</comment>
<name>X6NKV9_RETFI</name>
<protein>
    <recommendedName>
        <fullName evidence="5">Cullin family profile domain-containing protein</fullName>
    </recommendedName>
</protein>
<dbReference type="OrthoDB" id="27073at2759"/>
<dbReference type="AlphaFoldDB" id="X6NKV9"/>
<proteinExistence type="inferred from homology"/>
<keyword evidence="4" id="KW-0812">Transmembrane</keyword>
<dbReference type="InterPro" id="IPR016158">
    <property type="entry name" value="Cullin_homology"/>
</dbReference>
<evidence type="ECO:0000256" key="1">
    <source>
        <dbReference type="ARBA" id="ARBA00006019"/>
    </source>
</evidence>